<dbReference type="Pfam" id="PF16363">
    <property type="entry name" value="GDP_Man_Dehyd"/>
    <property type="match status" value="1"/>
</dbReference>
<dbReference type="GO" id="GO:0003978">
    <property type="term" value="F:UDP-glucose 4-epimerase activity"/>
    <property type="evidence" value="ECO:0007669"/>
    <property type="project" value="UniProtKB-UniRule"/>
</dbReference>
<evidence type="ECO:0000256" key="1">
    <source>
        <dbReference type="ARBA" id="ARBA00000083"/>
    </source>
</evidence>
<dbReference type="UniPathway" id="UPA00214"/>
<evidence type="ECO:0000256" key="6">
    <source>
        <dbReference type="ARBA" id="ARBA00018569"/>
    </source>
</evidence>
<dbReference type="Gene3D" id="3.90.25.10">
    <property type="entry name" value="UDP-galactose 4-epimerase, domain 1"/>
    <property type="match status" value="1"/>
</dbReference>
<feature type="domain" description="NAD(P)-binding" evidence="10">
    <location>
        <begin position="12"/>
        <end position="333"/>
    </location>
</feature>
<evidence type="ECO:0000256" key="9">
    <source>
        <dbReference type="RuleBase" id="RU366046"/>
    </source>
</evidence>
<dbReference type="CDD" id="cd05247">
    <property type="entry name" value="UDP_G4E_1_SDR_e"/>
    <property type="match status" value="1"/>
</dbReference>
<keyword evidence="7 9" id="KW-0520">NAD</keyword>
<dbReference type="SUPFAM" id="SSF51735">
    <property type="entry name" value="NAD(P)-binding Rossmann-fold domains"/>
    <property type="match status" value="1"/>
</dbReference>
<dbReference type="InterPro" id="IPR005886">
    <property type="entry name" value="UDP_G4E"/>
</dbReference>
<comment type="subunit">
    <text evidence="9">Homodimer.</text>
</comment>
<proteinExistence type="inferred from homology"/>
<sequence length="352" mass="38965">MCKGAVMTKTILVTGGTGYIGSHTVITLIEHNYNVVILDNLSNSSSIVLERIKKITGRSVDFLLGDVRDSNLLKEIFNRYNIFAVIHFAGLKSVSESISNPLAYYQNNLSGTLSLLEQMQRANVNNLIFSSSATVYGNPERIPLDESCHVGGTTNPYGTSKYFSELILKDASAANEELKVVILRYFNPAGAHPSGALGECPDGTPNNLIPYLLKVANGSLEYLSVYGSDYPTKDGTGVRDYIHVMDLANGHLAALNSLIEKKEYARYRVYNLGTGHAYSVLDVIKSFEKQNKINIKYKFSSRRHGDVAECWSDPSLAEKELSWHADLSLDDMMVDGWRWQTLNPKGFDSNGE</sequence>
<evidence type="ECO:0000256" key="7">
    <source>
        <dbReference type="ARBA" id="ARBA00023027"/>
    </source>
</evidence>
<protein>
    <recommendedName>
        <fullName evidence="6 9">UDP-glucose 4-epimerase</fullName>
        <ecNumber evidence="5 9">5.1.3.2</ecNumber>
    </recommendedName>
</protein>
<evidence type="ECO:0000256" key="3">
    <source>
        <dbReference type="ARBA" id="ARBA00004947"/>
    </source>
</evidence>
<gene>
    <name evidence="11" type="primary">gne</name>
</gene>
<dbReference type="EMBL" id="GU445925">
    <property type="protein sequence ID" value="ADI77010.1"/>
    <property type="molecule type" value="Genomic_DNA"/>
</dbReference>
<keyword evidence="9" id="KW-0119">Carbohydrate metabolism</keyword>
<evidence type="ECO:0000256" key="5">
    <source>
        <dbReference type="ARBA" id="ARBA00013189"/>
    </source>
</evidence>
<dbReference type="GO" id="GO:0006012">
    <property type="term" value="P:galactose metabolic process"/>
    <property type="evidence" value="ECO:0007669"/>
    <property type="project" value="UniProtKB-UniPathway"/>
</dbReference>
<comment type="pathway">
    <text evidence="3 9">Carbohydrate metabolism; galactose metabolism.</text>
</comment>
<evidence type="ECO:0000256" key="2">
    <source>
        <dbReference type="ARBA" id="ARBA00001911"/>
    </source>
</evidence>
<dbReference type="PANTHER" id="PTHR43725:SF47">
    <property type="entry name" value="UDP-GLUCOSE 4-EPIMERASE"/>
    <property type="match status" value="1"/>
</dbReference>
<reference evidence="11" key="1">
    <citation type="journal article" date="2010" name="FEMS Immunol. Med. Microbiol.">
        <title>Structural and genetic evidence for the close relationship between Escherichia coli O71 and Salmonella enterica O28 O-antigens.</title>
        <authorList>
            <person name="Hu B."/>
            <person name="Perepelov A.V."/>
            <person name="Liu B."/>
            <person name="Shevelev S.D."/>
            <person name="Guo D."/>
            <person name="Senchenkova S.N."/>
            <person name="Shashkov A.S."/>
            <person name="Feng L."/>
            <person name="Knirel Y.A."/>
            <person name="Wang L."/>
        </authorList>
    </citation>
    <scope>NUCLEOTIDE SEQUENCE</scope>
</reference>
<dbReference type="Gene3D" id="3.40.50.720">
    <property type="entry name" value="NAD(P)-binding Rossmann-like Domain"/>
    <property type="match status" value="1"/>
</dbReference>
<organism evidence="11">
    <name type="scientific">Salmonella enterica</name>
    <name type="common">Salmonella choleraesuis</name>
    <dbReference type="NCBI Taxonomy" id="28901"/>
    <lineage>
        <taxon>Bacteria</taxon>
        <taxon>Pseudomonadati</taxon>
        <taxon>Pseudomonadota</taxon>
        <taxon>Gammaproteobacteria</taxon>
        <taxon>Enterobacterales</taxon>
        <taxon>Enterobacteriaceae</taxon>
        <taxon>Salmonella</taxon>
    </lineage>
</organism>
<evidence type="ECO:0000256" key="4">
    <source>
        <dbReference type="ARBA" id="ARBA00007637"/>
    </source>
</evidence>
<dbReference type="NCBIfam" id="TIGR01179">
    <property type="entry name" value="galE"/>
    <property type="match status" value="1"/>
</dbReference>
<dbReference type="PANTHER" id="PTHR43725">
    <property type="entry name" value="UDP-GLUCOSE 4-EPIMERASE"/>
    <property type="match status" value="1"/>
</dbReference>
<evidence type="ECO:0000256" key="8">
    <source>
        <dbReference type="ARBA" id="ARBA00023235"/>
    </source>
</evidence>
<dbReference type="EC" id="5.1.3.2" evidence="5 9"/>
<comment type="cofactor">
    <cofactor evidence="2 9">
        <name>NAD(+)</name>
        <dbReference type="ChEBI" id="CHEBI:57540"/>
    </cofactor>
</comment>
<dbReference type="PRINTS" id="PR01713">
    <property type="entry name" value="NUCEPIMERASE"/>
</dbReference>
<dbReference type="InterPro" id="IPR016040">
    <property type="entry name" value="NAD(P)-bd_dom"/>
</dbReference>
<dbReference type="NCBIfam" id="NF007956">
    <property type="entry name" value="PRK10675.1"/>
    <property type="match status" value="1"/>
</dbReference>
<evidence type="ECO:0000259" key="10">
    <source>
        <dbReference type="Pfam" id="PF16363"/>
    </source>
</evidence>
<dbReference type="InterPro" id="IPR036291">
    <property type="entry name" value="NAD(P)-bd_dom_sf"/>
</dbReference>
<comment type="similarity">
    <text evidence="4 9">Belongs to the NAD(P)-dependent epimerase/dehydratase family.</text>
</comment>
<evidence type="ECO:0000313" key="11">
    <source>
        <dbReference type="EMBL" id="ADI77010.1"/>
    </source>
</evidence>
<keyword evidence="8 9" id="KW-0413">Isomerase</keyword>
<comment type="catalytic activity">
    <reaction evidence="1 9">
        <text>UDP-alpha-D-glucose = UDP-alpha-D-galactose</text>
        <dbReference type="Rhea" id="RHEA:22168"/>
        <dbReference type="ChEBI" id="CHEBI:58885"/>
        <dbReference type="ChEBI" id="CHEBI:66914"/>
        <dbReference type="EC" id="5.1.3.2"/>
    </reaction>
</comment>
<dbReference type="AlphaFoldDB" id="D7PFA2"/>
<accession>D7PFA2</accession>
<dbReference type="GO" id="GO:0005829">
    <property type="term" value="C:cytosol"/>
    <property type="evidence" value="ECO:0007669"/>
    <property type="project" value="TreeGrafter"/>
</dbReference>
<name>D7PFA2_SALER</name>